<sequence length="124" mass="12880">MTDSADGFLPLIGVHHPEATDGRATLEVDVDDRHLNGAGTVHGGLLATLVDATMGEAIRSTVGDEVPATSQLSLTYLRPGKPGHLVVTASVRKRGNQLTVCEADVEQDGQSLVHALATFALLGS</sequence>
<evidence type="ECO:0000256" key="1">
    <source>
        <dbReference type="ARBA" id="ARBA00008324"/>
    </source>
</evidence>
<dbReference type="InterPro" id="IPR029069">
    <property type="entry name" value="HotDog_dom_sf"/>
</dbReference>
<gene>
    <name evidence="4" type="ORF">AVDCRST_MAG60-333</name>
</gene>
<dbReference type="PANTHER" id="PTHR21660">
    <property type="entry name" value="THIOESTERASE SUPERFAMILY MEMBER-RELATED"/>
    <property type="match status" value="1"/>
</dbReference>
<evidence type="ECO:0000256" key="2">
    <source>
        <dbReference type="ARBA" id="ARBA00022801"/>
    </source>
</evidence>
<comment type="similarity">
    <text evidence="1">Belongs to the thioesterase PaaI family.</text>
</comment>
<dbReference type="PANTHER" id="PTHR21660:SF1">
    <property type="entry name" value="ACYL-COENZYME A THIOESTERASE 13"/>
    <property type="match status" value="1"/>
</dbReference>
<dbReference type="AlphaFoldDB" id="A0A6J4N1S5"/>
<name>A0A6J4N1S5_9ACTN</name>
<dbReference type="CDD" id="cd03443">
    <property type="entry name" value="PaaI_thioesterase"/>
    <property type="match status" value="1"/>
</dbReference>
<evidence type="ECO:0000313" key="4">
    <source>
        <dbReference type="EMBL" id="CAA9374079.1"/>
    </source>
</evidence>
<evidence type="ECO:0000259" key="3">
    <source>
        <dbReference type="Pfam" id="PF03061"/>
    </source>
</evidence>
<keyword evidence="2" id="KW-0378">Hydrolase</keyword>
<dbReference type="InterPro" id="IPR003736">
    <property type="entry name" value="PAAI_dom"/>
</dbReference>
<accession>A0A6J4N1S5</accession>
<dbReference type="Pfam" id="PF03061">
    <property type="entry name" value="4HBT"/>
    <property type="match status" value="1"/>
</dbReference>
<dbReference type="GO" id="GO:0047617">
    <property type="term" value="F:fatty acyl-CoA hydrolase activity"/>
    <property type="evidence" value="ECO:0007669"/>
    <property type="project" value="InterPro"/>
</dbReference>
<protein>
    <submittedName>
        <fullName evidence="4">Uncharacterized domain 1</fullName>
    </submittedName>
</protein>
<feature type="domain" description="Thioesterase" evidence="3">
    <location>
        <begin position="39"/>
        <end position="112"/>
    </location>
</feature>
<dbReference type="InterPro" id="IPR006683">
    <property type="entry name" value="Thioestr_dom"/>
</dbReference>
<dbReference type="SUPFAM" id="SSF54637">
    <property type="entry name" value="Thioesterase/thiol ester dehydrase-isomerase"/>
    <property type="match status" value="1"/>
</dbReference>
<dbReference type="Gene3D" id="3.10.129.10">
    <property type="entry name" value="Hotdog Thioesterase"/>
    <property type="match status" value="1"/>
</dbReference>
<dbReference type="EMBL" id="CADCUN010000037">
    <property type="protein sequence ID" value="CAA9374079.1"/>
    <property type="molecule type" value="Genomic_DNA"/>
</dbReference>
<dbReference type="NCBIfam" id="TIGR00369">
    <property type="entry name" value="unchar_dom_1"/>
    <property type="match status" value="1"/>
</dbReference>
<proteinExistence type="inferred from homology"/>
<organism evidence="4">
    <name type="scientific">uncultured Nocardioides sp</name>
    <dbReference type="NCBI Taxonomy" id="198441"/>
    <lineage>
        <taxon>Bacteria</taxon>
        <taxon>Bacillati</taxon>
        <taxon>Actinomycetota</taxon>
        <taxon>Actinomycetes</taxon>
        <taxon>Propionibacteriales</taxon>
        <taxon>Nocardioidaceae</taxon>
        <taxon>Nocardioides</taxon>
        <taxon>environmental samples</taxon>
    </lineage>
</organism>
<dbReference type="InterPro" id="IPR039298">
    <property type="entry name" value="ACOT13"/>
</dbReference>
<reference evidence="4" key="1">
    <citation type="submission" date="2020-02" db="EMBL/GenBank/DDBJ databases">
        <authorList>
            <person name="Meier V. D."/>
        </authorList>
    </citation>
    <scope>NUCLEOTIDE SEQUENCE</scope>
    <source>
        <strain evidence="4">AVDCRST_MAG60</strain>
    </source>
</reference>